<evidence type="ECO:0000256" key="1">
    <source>
        <dbReference type="ARBA" id="ARBA00022491"/>
    </source>
</evidence>
<keyword evidence="3 7" id="KW-0238">DNA-binding</keyword>
<dbReference type="GO" id="GO:0003700">
    <property type="term" value="F:DNA-binding transcription factor activity"/>
    <property type="evidence" value="ECO:0007669"/>
    <property type="project" value="InterPro"/>
</dbReference>
<keyword evidence="4" id="KW-0804">Transcription</keyword>
<dbReference type="Pfam" id="PF12833">
    <property type="entry name" value="HTH_18"/>
    <property type="match status" value="1"/>
</dbReference>
<accession>A0A6S6XW30</accession>
<dbReference type="Pfam" id="PF02311">
    <property type="entry name" value="AraC_binding"/>
    <property type="match status" value="1"/>
</dbReference>
<feature type="domain" description="HTH araC/xylS-type" evidence="6">
    <location>
        <begin position="174"/>
        <end position="271"/>
    </location>
</feature>
<dbReference type="InterPro" id="IPR011051">
    <property type="entry name" value="RmlC_Cupin_sf"/>
</dbReference>
<evidence type="ECO:0000256" key="3">
    <source>
        <dbReference type="ARBA" id="ARBA00023125"/>
    </source>
</evidence>
<dbReference type="Gene3D" id="1.10.10.60">
    <property type="entry name" value="Homeodomain-like"/>
    <property type="match status" value="1"/>
</dbReference>
<dbReference type="SUPFAM" id="SSF46689">
    <property type="entry name" value="Homeodomain-like"/>
    <property type="match status" value="1"/>
</dbReference>
<dbReference type="KEGG" id="doe:DENOEST_1278"/>
<dbReference type="EMBL" id="LR778301">
    <property type="protein sequence ID" value="CAB1368443.1"/>
    <property type="molecule type" value="Genomic_DNA"/>
</dbReference>
<dbReference type="InterPro" id="IPR018060">
    <property type="entry name" value="HTH_AraC"/>
</dbReference>
<keyword evidence="2" id="KW-0805">Transcription regulation</keyword>
<dbReference type="PROSITE" id="PS00041">
    <property type="entry name" value="HTH_ARAC_FAMILY_1"/>
    <property type="match status" value="1"/>
</dbReference>
<dbReference type="Gene3D" id="2.60.120.10">
    <property type="entry name" value="Jelly Rolls"/>
    <property type="match status" value="1"/>
</dbReference>
<proteinExistence type="predicted"/>
<reference evidence="7 8" key="1">
    <citation type="submission" date="2020-03" db="EMBL/GenBank/DDBJ databases">
        <authorList>
            <consortium name="Genoscope - CEA"/>
            <person name="William W."/>
        </authorList>
    </citation>
    <scope>NUCLEOTIDE SEQUENCE [LARGE SCALE GENOMIC DNA]</scope>
    <source>
        <strain evidence="8">DSM 16959</strain>
    </source>
</reference>
<dbReference type="PANTHER" id="PTHR11019:SF159">
    <property type="entry name" value="TRANSCRIPTIONAL REGULATOR-RELATED"/>
    <property type="match status" value="1"/>
</dbReference>
<evidence type="ECO:0000259" key="6">
    <source>
        <dbReference type="PROSITE" id="PS01124"/>
    </source>
</evidence>
<feature type="compositionally biased region" description="Polar residues" evidence="5">
    <location>
        <begin position="283"/>
        <end position="296"/>
    </location>
</feature>
<protein>
    <submittedName>
        <fullName evidence="7">AraC-type DNA-binding domain-containing protein</fullName>
    </submittedName>
</protein>
<name>A0A6S6XW30_9PROT</name>
<sequence>MSGSLSMDEIPHPTPMHDSLANDEDRGRSVVGFAHDWPHNTQFGIPAHHHLRAQLVYAAEGVIRVSTSRCTWVVPPQQAVWVPPAVEHSVTAGGAFDLRTLYLHPSAVAHLSGECCVISVPPLLRELILYAVRVGRNYGPDSAESRVLAVIPDLLGTITPEPLQLPLPRDRRLRIITEALLSNPSDEHPLAHWAGRVGASERTLLRHFSSETGLSYHEWRKRLRLFHAITLLSKGNSVTAVAYELGYEGPSAFVAMFRRELGAPPRRYLAQHGHRAEGGGGSSRQESATGISKVQA</sequence>
<dbReference type="SMART" id="SM00342">
    <property type="entry name" value="HTH_ARAC"/>
    <property type="match status" value="1"/>
</dbReference>
<dbReference type="AlphaFoldDB" id="A0A6S6XW30"/>
<dbReference type="FunFam" id="1.10.10.60:FF:000132">
    <property type="entry name" value="AraC family transcriptional regulator"/>
    <property type="match status" value="1"/>
</dbReference>
<evidence type="ECO:0000313" key="8">
    <source>
        <dbReference type="Proteomes" id="UP000515733"/>
    </source>
</evidence>
<organism evidence="7 8">
    <name type="scientific">Denitratisoma oestradiolicum</name>
    <dbReference type="NCBI Taxonomy" id="311182"/>
    <lineage>
        <taxon>Bacteria</taxon>
        <taxon>Pseudomonadati</taxon>
        <taxon>Pseudomonadota</taxon>
        <taxon>Betaproteobacteria</taxon>
        <taxon>Nitrosomonadales</taxon>
        <taxon>Sterolibacteriaceae</taxon>
        <taxon>Denitratisoma</taxon>
    </lineage>
</organism>
<keyword evidence="1" id="KW-0678">Repressor</keyword>
<feature type="region of interest" description="Disordered" evidence="5">
    <location>
        <begin position="272"/>
        <end position="296"/>
    </location>
</feature>
<dbReference type="Proteomes" id="UP000515733">
    <property type="component" value="Chromosome"/>
</dbReference>
<evidence type="ECO:0000256" key="4">
    <source>
        <dbReference type="ARBA" id="ARBA00023163"/>
    </source>
</evidence>
<dbReference type="InterPro" id="IPR018062">
    <property type="entry name" value="HTH_AraC-typ_CS"/>
</dbReference>
<gene>
    <name evidence="7" type="ORF">DENOEST_1278</name>
</gene>
<dbReference type="InterPro" id="IPR003313">
    <property type="entry name" value="AraC-bd"/>
</dbReference>
<dbReference type="InterPro" id="IPR009057">
    <property type="entry name" value="Homeodomain-like_sf"/>
</dbReference>
<evidence type="ECO:0000256" key="2">
    <source>
        <dbReference type="ARBA" id="ARBA00023015"/>
    </source>
</evidence>
<dbReference type="GO" id="GO:0043565">
    <property type="term" value="F:sequence-specific DNA binding"/>
    <property type="evidence" value="ECO:0007669"/>
    <property type="project" value="InterPro"/>
</dbReference>
<feature type="region of interest" description="Disordered" evidence="5">
    <location>
        <begin position="1"/>
        <end position="23"/>
    </location>
</feature>
<dbReference type="SUPFAM" id="SSF51182">
    <property type="entry name" value="RmlC-like cupins"/>
    <property type="match status" value="1"/>
</dbReference>
<evidence type="ECO:0000256" key="5">
    <source>
        <dbReference type="SAM" id="MobiDB-lite"/>
    </source>
</evidence>
<dbReference type="InterPro" id="IPR014710">
    <property type="entry name" value="RmlC-like_jellyroll"/>
</dbReference>
<dbReference type="CDD" id="cd06124">
    <property type="entry name" value="cupin_NimR-like_N"/>
    <property type="match status" value="1"/>
</dbReference>
<dbReference type="PROSITE" id="PS01124">
    <property type="entry name" value="HTH_ARAC_FAMILY_2"/>
    <property type="match status" value="1"/>
</dbReference>
<dbReference type="PANTHER" id="PTHR11019">
    <property type="entry name" value="HTH-TYPE TRANSCRIPTIONAL REGULATOR NIMR"/>
    <property type="match status" value="1"/>
</dbReference>
<evidence type="ECO:0000313" key="7">
    <source>
        <dbReference type="EMBL" id="CAB1368443.1"/>
    </source>
</evidence>
<keyword evidence="8" id="KW-1185">Reference proteome</keyword>